<dbReference type="EMBL" id="CAJPWZ010001378">
    <property type="protein sequence ID" value="CAG2213627.1"/>
    <property type="molecule type" value="Genomic_DNA"/>
</dbReference>
<evidence type="ECO:0000313" key="2">
    <source>
        <dbReference type="EMBL" id="CAG2213627.1"/>
    </source>
</evidence>
<organism evidence="2 3">
    <name type="scientific">Mytilus edulis</name>
    <name type="common">Blue mussel</name>
    <dbReference type="NCBI Taxonomy" id="6550"/>
    <lineage>
        <taxon>Eukaryota</taxon>
        <taxon>Metazoa</taxon>
        <taxon>Spiralia</taxon>
        <taxon>Lophotrochozoa</taxon>
        <taxon>Mollusca</taxon>
        <taxon>Bivalvia</taxon>
        <taxon>Autobranchia</taxon>
        <taxon>Pteriomorphia</taxon>
        <taxon>Mytilida</taxon>
        <taxon>Mytiloidea</taxon>
        <taxon>Mytilidae</taxon>
        <taxon>Mytilinae</taxon>
        <taxon>Mytilus</taxon>
    </lineage>
</organism>
<sequence>MMTENEMPEILCKCFNEKADSITTMPADLILYTCVNKYLAETWLERYQPPRLTDPETINWLRSLGRKVKGQEDNIRTKRQAVRRIRREIRTLTDAQREDLFELFEAALQEIDNQVTLPYFDSRLDYNLRDPRESNFWGDSFMGDHRGVVSNGPFQRWRQRNGAFLERNGGGSGSMISPRG</sequence>
<proteinExistence type="predicted"/>
<reference evidence="2" key="1">
    <citation type="submission" date="2021-03" db="EMBL/GenBank/DDBJ databases">
        <authorList>
            <person name="Bekaert M."/>
        </authorList>
    </citation>
    <scope>NUCLEOTIDE SEQUENCE</scope>
</reference>
<keyword evidence="3" id="KW-1185">Reference proteome</keyword>
<dbReference type="SUPFAM" id="SSF48056">
    <property type="entry name" value="Di-copper centre-containing domain"/>
    <property type="match status" value="1"/>
</dbReference>
<evidence type="ECO:0000313" key="3">
    <source>
        <dbReference type="Proteomes" id="UP000683360"/>
    </source>
</evidence>
<keyword evidence="1" id="KW-0175">Coiled coil</keyword>
<feature type="coiled-coil region" evidence="1">
    <location>
        <begin position="68"/>
        <end position="98"/>
    </location>
</feature>
<accession>A0A8S3S316</accession>
<dbReference type="OrthoDB" id="6132182at2759"/>
<dbReference type="AlphaFoldDB" id="A0A8S3S316"/>
<gene>
    <name evidence="2" type="ORF">MEDL_27575</name>
</gene>
<protein>
    <submittedName>
        <fullName evidence="2">Uncharacterized protein</fullName>
    </submittedName>
</protein>
<evidence type="ECO:0000256" key="1">
    <source>
        <dbReference type="SAM" id="Coils"/>
    </source>
</evidence>
<dbReference type="Gene3D" id="1.10.1280.10">
    <property type="entry name" value="Di-copper center containing domain from catechol oxidase"/>
    <property type="match status" value="1"/>
</dbReference>
<dbReference type="InterPro" id="IPR008922">
    <property type="entry name" value="Di-copper_centre_dom_sf"/>
</dbReference>
<name>A0A8S3S316_MYTED</name>
<dbReference type="Proteomes" id="UP000683360">
    <property type="component" value="Unassembled WGS sequence"/>
</dbReference>
<comment type="caution">
    <text evidence="2">The sequence shown here is derived from an EMBL/GenBank/DDBJ whole genome shotgun (WGS) entry which is preliminary data.</text>
</comment>